<accession>A0AAD9KMW1</accession>
<gene>
    <name evidence="1" type="ORF">NP493_829g00030</name>
</gene>
<dbReference type="AlphaFoldDB" id="A0AAD9KMW1"/>
<evidence type="ECO:0000313" key="2">
    <source>
        <dbReference type="Proteomes" id="UP001209878"/>
    </source>
</evidence>
<sequence length="64" mass="7904">MKIDYQLKLQELNFFYKYRQDSVPVYLLDWNIIPNYNIHSHDTRKATNIHTSMTRHEFDKKCIK</sequence>
<evidence type="ECO:0000313" key="1">
    <source>
        <dbReference type="EMBL" id="KAK2174092.1"/>
    </source>
</evidence>
<proteinExistence type="predicted"/>
<organism evidence="1 2">
    <name type="scientific">Ridgeia piscesae</name>
    <name type="common">Tubeworm</name>
    <dbReference type="NCBI Taxonomy" id="27915"/>
    <lineage>
        <taxon>Eukaryota</taxon>
        <taxon>Metazoa</taxon>
        <taxon>Spiralia</taxon>
        <taxon>Lophotrochozoa</taxon>
        <taxon>Annelida</taxon>
        <taxon>Polychaeta</taxon>
        <taxon>Sedentaria</taxon>
        <taxon>Canalipalpata</taxon>
        <taxon>Sabellida</taxon>
        <taxon>Siboglinidae</taxon>
        <taxon>Ridgeia</taxon>
    </lineage>
</organism>
<reference evidence="1" key="1">
    <citation type="journal article" date="2023" name="Mol. Biol. Evol.">
        <title>Third-Generation Sequencing Reveals the Adaptive Role of the Epigenome in Three Deep-Sea Polychaetes.</title>
        <authorList>
            <person name="Perez M."/>
            <person name="Aroh O."/>
            <person name="Sun Y."/>
            <person name="Lan Y."/>
            <person name="Juniper S.K."/>
            <person name="Young C.R."/>
            <person name="Angers B."/>
            <person name="Qian P.Y."/>
        </authorList>
    </citation>
    <scope>NUCLEOTIDE SEQUENCE</scope>
    <source>
        <strain evidence="1">R07B-5</strain>
    </source>
</reference>
<protein>
    <submittedName>
        <fullName evidence="1">Uncharacterized protein</fullName>
    </submittedName>
</protein>
<keyword evidence="2" id="KW-1185">Reference proteome</keyword>
<name>A0AAD9KMW1_RIDPI</name>
<comment type="caution">
    <text evidence="1">The sequence shown here is derived from an EMBL/GenBank/DDBJ whole genome shotgun (WGS) entry which is preliminary data.</text>
</comment>
<dbReference type="Proteomes" id="UP001209878">
    <property type="component" value="Unassembled WGS sequence"/>
</dbReference>
<dbReference type="EMBL" id="JAODUO010000828">
    <property type="protein sequence ID" value="KAK2174092.1"/>
    <property type="molecule type" value="Genomic_DNA"/>
</dbReference>